<evidence type="ECO:0000313" key="2">
    <source>
        <dbReference type="Proteomes" id="UP000035009"/>
    </source>
</evidence>
<dbReference type="AlphaFoldDB" id="M3T8Y5"/>
<sequence>MSGVSGEVIVYASISTWEYGCCGDVPQPGARIDGTLEAVPARNGDRFTPTSQFTWNRELELVQFTGWSARWNPSDGDPTAQPIDVYLSWHPLSELVTPTVTGTVVTAHEIRNAPDGSGGYTYTQVDTLPRFPDMHGTPESVIGVIVGFIPDSFSEPTADDLALAHAAAERGTRTVQLTGPAAAFGVTVPHAYSRLTIDLDADGLERSGAGSRVSGVVSGDTRQVSRVLRNEKNDLYTGFGRAPEGESTSDLDETLYVVLTIDSEHF</sequence>
<name>M3T8Y5_GORML</name>
<dbReference type="Proteomes" id="UP000035009">
    <property type="component" value="Unassembled WGS sequence"/>
</dbReference>
<reference evidence="1 2" key="1">
    <citation type="submission" date="2013-02" db="EMBL/GenBank/DDBJ databases">
        <title>Whole genome shotgun sequence of Gordonia malaquae NBRC 108250.</title>
        <authorList>
            <person name="Yoshida I."/>
            <person name="Hosoyama A."/>
            <person name="Tsuchikane K."/>
            <person name="Ando Y."/>
            <person name="Baba S."/>
            <person name="Ohji S."/>
            <person name="Hamada M."/>
            <person name="Tamura T."/>
            <person name="Yamazoe A."/>
            <person name="Yamazaki S."/>
            <person name="Fujita N."/>
        </authorList>
    </citation>
    <scope>NUCLEOTIDE SEQUENCE [LARGE SCALE GENOMIC DNA]</scope>
    <source>
        <strain evidence="1 2">NBRC 108250</strain>
    </source>
</reference>
<dbReference type="STRING" id="410332.SAMN04488550_3276"/>
<keyword evidence="2" id="KW-1185">Reference proteome</keyword>
<dbReference type="EMBL" id="BAOP01000001">
    <property type="protein sequence ID" value="GAC77886.1"/>
    <property type="molecule type" value="Genomic_DNA"/>
</dbReference>
<protein>
    <submittedName>
        <fullName evidence="1">Uncharacterized protein</fullName>
    </submittedName>
</protein>
<comment type="caution">
    <text evidence="1">The sequence shown here is derived from an EMBL/GenBank/DDBJ whole genome shotgun (WGS) entry which is preliminary data.</text>
</comment>
<organism evidence="1 2">
    <name type="scientific">Gordonia malaquae NBRC 108250</name>
    <dbReference type="NCBI Taxonomy" id="1223542"/>
    <lineage>
        <taxon>Bacteria</taxon>
        <taxon>Bacillati</taxon>
        <taxon>Actinomycetota</taxon>
        <taxon>Actinomycetes</taxon>
        <taxon>Mycobacteriales</taxon>
        <taxon>Gordoniaceae</taxon>
        <taxon>Gordonia</taxon>
    </lineage>
</organism>
<accession>M3T8Y5</accession>
<gene>
    <name evidence="1" type="ORF">GM1_001_00090</name>
</gene>
<dbReference type="eggNOG" id="ENOG5030DR0">
    <property type="taxonomic scope" value="Bacteria"/>
</dbReference>
<evidence type="ECO:0000313" key="1">
    <source>
        <dbReference type="EMBL" id="GAC77886.1"/>
    </source>
</evidence>
<proteinExistence type="predicted"/>